<feature type="compositionally biased region" description="Polar residues" evidence="1">
    <location>
        <begin position="103"/>
        <end position="127"/>
    </location>
</feature>
<dbReference type="EMBL" id="KL584842">
    <property type="protein sequence ID" value="KEQ60560.1"/>
    <property type="molecule type" value="Genomic_DNA"/>
</dbReference>
<dbReference type="RefSeq" id="XP_040877583.1">
    <property type="nucleotide sequence ID" value="XM_041026774.1"/>
</dbReference>
<gene>
    <name evidence="2" type="ORF">M437DRAFT_77272</name>
</gene>
<evidence type="ECO:0000256" key="1">
    <source>
        <dbReference type="SAM" id="MobiDB-lite"/>
    </source>
</evidence>
<feature type="region of interest" description="Disordered" evidence="1">
    <location>
        <begin position="251"/>
        <end position="271"/>
    </location>
</feature>
<name>A0A074VIK6_AURM1</name>
<evidence type="ECO:0000313" key="3">
    <source>
        <dbReference type="Proteomes" id="UP000030672"/>
    </source>
</evidence>
<evidence type="ECO:0000313" key="2">
    <source>
        <dbReference type="EMBL" id="KEQ60560.1"/>
    </source>
</evidence>
<feature type="compositionally biased region" description="Low complexity" evidence="1">
    <location>
        <begin position="68"/>
        <end position="77"/>
    </location>
</feature>
<reference evidence="2 3" key="1">
    <citation type="journal article" date="2014" name="BMC Genomics">
        <title>Genome sequencing of four Aureobasidium pullulans varieties: biotechnological potential, stress tolerance, and description of new species.</title>
        <authorList>
            <person name="Gostin Ar C."/>
            <person name="Ohm R.A."/>
            <person name="Kogej T."/>
            <person name="Sonjak S."/>
            <person name="Turk M."/>
            <person name="Zajc J."/>
            <person name="Zalar P."/>
            <person name="Grube M."/>
            <person name="Sun H."/>
            <person name="Han J."/>
            <person name="Sharma A."/>
            <person name="Chiniquy J."/>
            <person name="Ngan C.Y."/>
            <person name="Lipzen A."/>
            <person name="Barry K."/>
            <person name="Grigoriev I.V."/>
            <person name="Gunde-Cimerman N."/>
        </authorList>
    </citation>
    <scope>NUCLEOTIDE SEQUENCE [LARGE SCALE GENOMIC DNA]</scope>
    <source>
        <strain evidence="2 3">CBS 110374</strain>
    </source>
</reference>
<feature type="region of interest" description="Disordered" evidence="1">
    <location>
        <begin position="59"/>
        <end position="130"/>
    </location>
</feature>
<organism evidence="2 3">
    <name type="scientific">Aureobasidium melanogenum (strain CBS 110374)</name>
    <name type="common">Aureobasidium pullulans var. melanogenum</name>
    <dbReference type="NCBI Taxonomy" id="1043003"/>
    <lineage>
        <taxon>Eukaryota</taxon>
        <taxon>Fungi</taxon>
        <taxon>Dikarya</taxon>
        <taxon>Ascomycota</taxon>
        <taxon>Pezizomycotina</taxon>
        <taxon>Dothideomycetes</taxon>
        <taxon>Dothideomycetidae</taxon>
        <taxon>Dothideales</taxon>
        <taxon>Saccotheciaceae</taxon>
        <taxon>Aureobasidium</taxon>
    </lineage>
</organism>
<feature type="compositionally biased region" description="Basic and acidic residues" evidence="1">
    <location>
        <begin position="251"/>
        <end position="260"/>
    </location>
</feature>
<dbReference type="Proteomes" id="UP000030672">
    <property type="component" value="Unassembled WGS sequence"/>
</dbReference>
<dbReference type="AlphaFoldDB" id="A0A074VIK6"/>
<dbReference type="GeneID" id="63920147"/>
<dbReference type="HOGENOM" id="CLU_1106928_0_0_1"/>
<protein>
    <submittedName>
        <fullName evidence="2">Uncharacterized protein</fullName>
    </submittedName>
</protein>
<dbReference type="STRING" id="1043003.A0A074VIK6"/>
<proteinExistence type="predicted"/>
<accession>A0A074VIK6</accession>
<feature type="compositionally biased region" description="Polar residues" evidence="1">
    <location>
        <begin position="81"/>
        <end position="95"/>
    </location>
</feature>
<keyword evidence="3" id="KW-1185">Reference proteome</keyword>
<sequence>MPLFFARGMRTDKGKVGDSTSRRARVRLNEPVMAHWEQYTPSRFETMIIRPYALSTEHRTNTKHHNDSVSSSECSSVAGTRASSCRPSSTATENVPSLDRSLRTMSTRTIDTNETLGSSRAESSTSGFGFPRPQTGKLQCTFAFLGCHEEFTSASTWKTHCTSHFRAHPPPSRTQCPFCTSQWEHPSAWEDRLDHIASHHRGERIDAGFRVDHDLFRHLLRCRVVTFVQYQELERRGRCDGMNEPYIETGNSRRERREGAPRGWTSYRVGG</sequence>